<keyword evidence="9 13" id="KW-0479">Metal-binding</keyword>
<dbReference type="SUPFAM" id="SSF63867">
    <property type="entry name" value="MoeA C-terminal domain-like"/>
    <property type="match status" value="1"/>
</dbReference>
<dbReference type="GO" id="GO:0006777">
    <property type="term" value="P:Mo-molybdopterin cofactor biosynthetic process"/>
    <property type="evidence" value="ECO:0007669"/>
    <property type="project" value="UniProtKB-UniRule"/>
</dbReference>
<dbReference type="Gene3D" id="3.90.105.10">
    <property type="entry name" value="Molybdopterin biosynthesis moea protein, domain 2"/>
    <property type="match status" value="1"/>
</dbReference>
<dbReference type="UniPathway" id="UPA00344"/>
<dbReference type="InterPro" id="IPR005111">
    <property type="entry name" value="MoeA_C_domain_IV"/>
</dbReference>
<dbReference type="Pfam" id="PF03453">
    <property type="entry name" value="MoeA_N"/>
    <property type="match status" value="1"/>
</dbReference>
<evidence type="ECO:0000256" key="2">
    <source>
        <dbReference type="ARBA" id="ARBA00002901"/>
    </source>
</evidence>
<sequence>MKTNISLEEAQTLLLALAKPVKEGYVSLFDATGRVLSQDIQAGQDLPPFAKSPLDGYALQAKDTEKVAQLGSVKLSVIEEIRAGYLPAKKVTSGTASKVMTGAPVPAGADVIIKYEAVERNGDYITISDILNAGSNIIQAGEDIKKGETVAYKNNLLSPSLIGLFAGIGLSKVPVFNKVRVAILSTGDELLDPAQELQPGKIYNSNLHSLRALCLKLGTEPIAFGIVADKQAVTAERISQALMVSDIVITTGGASVGDYDVVLDALKQMAANIIFWKVDMKPGSPVIAAEKNNKLIIALSGNPAAALITFNLIVVPLLKKMMGLACQLPLRISAVFADNFPKQSPQRRFLRGRIYRQDEKNYIKLTGEQSNGILKSMITCNALIDIPANSGPLCVGQKVSAVLVGNIDERTAAVLPGL</sequence>
<accession>A0A517DVS2</accession>
<comment type="cofactor">
    <cofactor evidence="1 13">
        <name>Mg(2+)</name>
        <dbReference type="ChEBI" id="CHEBI:18420"/>
    </cofactor>
</comment>
<feature type="domain" description="MoaB/Mog" evidence="14">
    <location>
        <begin position="182"/>
        <end position="320"/>
    </location>
</feature>
<keyword evidence="8 13" id="KW-0808">Transferase</keyword>
<evidence type="ECO:0000256" key="7">
    <source>
        <dbReference type="ARBA" id="ARBA00022505"/>
    </source>
</evidence>
<comment type="catalytic activity">
    <reaction evidence="12">
        <text>adenylyl-molybdopterin + molybdate = Mo-molybdopterin + AMP + H(+)</text>
        <dbReference type="Rhea" id="RHEA:35047"/>
        <dbReference type="ChEBI" id="CHEBI:15378"/>
        <dbReference type="ChEBI" id="CHEBI:36264"/>
        <dbReference type="ChEBI" id="CHEBI:62727"/>
        <dbReference type="ChEBI" id="CHEBI:71302"/>
        <dbReference type="ChEBI" id="CHEBI:456215"/>
        <dbReference type="EC" id="2.10.1.1"/>
    </reaction>
</comment>
<name>A0A517DVS2_9FIRM</name>
<evidence type="ECO:0000256" key="5">
    <source>
        <dbReference type="ARBA" id="ARBA00013269"/>
    </source>
</evidence>
<dbReference type="KEGG" id="sted:SPTER_28240"/>
<dbReference type="FunFam" id="3.40.980.10:FF:000004">
    <property type="entry name" value="Molybdopterin molybdenumtransferase"/>
    <property type="match status" value="1"/>
</dbReference>
<evidence type="ECO:0000256" key="3">
    <source>
        <dbReference type="ARBA" id="ARBA00005046"/>
    </source>
</evidence>
<dbReference type="EC" id="2.10.1.1" evidence="5 13"/>
<dbReference type="EMBL" id="CP036259">
    <property type="protein sequence ID" value="QDR81441.1"/>
    <property type="molecule type" value="Genomic_DNA"/>
</dbReference>
<dbReference type="InterPro" id="IPR001453">
    <property type="entry name" value="MoaB/Mog_dom"/>
</dbReference>
<keyword evidence="10 13" id="KW-0460">Magnesium</keyword>
<evidence type="ECO:0000259" key="14">
    <source>
        <dbReference type="SMART" id="SM00852"/>
    </source>
</evidence>
<evidence type="ECO:0000256" key="13">
    <source>
        <dbReference type="RuleBase" id="RU365090"/>
    </source>
</evidence>
<dbReference type="PANTHER" id="PTHR10192">
    <property type="entry name" value="MOLYBDOPTERIN BIOSYNTHESIS PROTEIN"/>
    <property type="match status" value="1"/>
</dbReference>
<proteinExistence type="inferred from homology"/>
<dbReference type="AlphaFoldDB" id="A0A517DVS2"/>
<evidence type="ECO:0000313" key="15">
    <source>
        <dbReference type="EMBL" id="QDR81441.1"/>
    </source>
</evidence>
<comment type="similarity">
    <text evidence="4 13">Belongs to the MoeA family.</text>
</comment>
<comment type="function">
    <text evidence="2 13">Catalyzes the insertion of molybdate into adenylated molybdopterin with the concomitant release of AMP.</text>
</comment>
<evidence type="ECO:0000256" key="1">
    <source>
        <dbReference type="ARBA" id="ARBA00001946"/>
    </source>
</evidence>
<dbReference type="RefSeq" id="WP_144350929.1">
    <property type="nucleotide sequence ID" value="NZ_CP036259.1"/>
</dbReference>
<dbReference type="SMART" id="SM00852">
    <property type="entry name" value="MoCF_biosynth"/>
    <property type="match status" value="1"/>
</dbReference>
<dbReference type="Gene3D" id="2.170.190.11">
    <property type="entry name" value="Molybdopterin biosynthesis moea protein, domain 3"/>
    <property type="match status" value="1"/>
</dbReference>
<keyword evidence="16" id="KW-1185">Reference proteome</keyword>
<dbReference type="SUPFAM" id="SSF53218">
    <property type="entry name" value="Molybdenum cofactor biosynthesis proteins"/>
    <property type="match status" value="1"/>
</dbReference>
<dbReference type="OrthoDB" id="9804758at2"/>
<evidence type="ECO:0000256" key="6">
    <source>
        <dbReference type="ARBA" id="ARBA00021108"/>
    </source>
</evidence>
<dbReference type="Pfam" id="PF00994">
    <property type="entry name" value="MoCF_biosynth"/>
    <property type="match status" value="1"/>
</dbReference>
<dbReference type="GO" id="GO:0061599">
    <property type="term" value="F:molybdopterin molybdotransferase activity"/>
    <property type="evidence" value="ECO:0007669"/>
    <property type="project" value="UniProtKB-UniRule"/>
</dbReference>
<dbReference type="PANTHER" id="PTHR10192:SF5">
    <property type="entry name" value="GEPHYRIN"/>
    <property type="match status" value="1"/>
</dbReference>
<dbReference type="NCBIfam" id="TIGR00177">
    <property type="entry name" value="molyb_syn"/>
    <property type="match status" value="1"/>
</dbReference>
<evidence type="ECO:0000256" key="12">
    <source>
        <dbReference type="ARBA" id="ARBA00047317"/>
    </source>
</evidence>
<keyword evidence="11 13" id="KW-0501">Molybdenum cofactor biosynthesis</keyword>
<comment type="pathway">
    <text evidence="3 13">Cofactor biosynthesis; molybdopterin biosynthesis.</text>
</comment>
<dbReference type="SUPFAM" id="SSF63882">
    <property type="entry name" value="MoeA N-terminal region -like"/>
    <property type="match status" value="1"/>
</dbReference>
<dbReference type="GO" id="GO:0046872">
    <property type="term" value="F:metal ion binding"/>
    <property type="evidence" value="ECO:0007669"/>
    <property type="project" value="UniProtKB-UniRule"/>
</dbReference>
<evidence type="ECO:0000256" key="4">
    <source>
        <dbReference type="ARBA" id="ARBA00010763"/>
    </source>
</evidence>
<reference evidence="15 16" key="1">
    <citation type="submission" date="2019-02" db="EMBL/GenBank/DDBJ databases">
        <title>Closed genome of Sporomusa termitida DSM 4440.</title>
        <authorList>
            <person name="Poehlein A."/>
            <person name="Daniel R."/>
        </authorList>
    </citation>
    <scope>NUCLEOTIDE SEQUENCE [LARGE SCALE GENOMIC DNA]</scope>
    <source>
        <strain evidence="15 16">DSM 4440</strain>
    </source>
</reference>
<dbReference type="Gene3D" id="3.40.980.10">
    <property type="entry name" value="MoaB/Mog-like domain"/>
    <property type="match status" value="1"/>
</dbReference>
<evidence type="ECO:0000256" key="8">
    <source>
        <dbReference type="ARBA" id="ARBA00022679"/>
    </source>
</evidence>
<evidence type="ECO:0000256" key="9">
    <source>
        <dbReference type="ARBA" id="ARBA00022723"/>
    </source>
</evidence>
<dbReference type="CDD" id="cd00887">
    <property type="entry name" value="MoeA"/>
    <property type="match status" value="1"/>
</dbReference>
<keyword evidence="7 13" id="KW-0500">Molybdenum</keyword>
<gene>
    <name evidence="15" type="primary">moeA_2</name>
    <name evidence="15" type="ORF">SPTER_28240</name>
</gene>
<evidence type="ECO:0000256" key="11">
    <source>
        <dbReference type="ARBA" id="ARBA00023150"/>
    </source>
</evidence>
<dbReference type="InterPro" id="IPR038987">
    <property type="entry name" value="MoeA-like"/>
</dbReference>
<evidence type="ECO:0000256" key="10">
    <source>
        <dbReference type="ARBA" id="ARBA00022842"/>
    </source>
</evidence>
<organism evidence="15 16">
    <name type="scientific">Sporomusa termitida</name>
    <dbReference type="NCBI Taxonomy" id="2377"/>
    <lineage>
        <taxon>Bacteria</taxon>
        <taxon>Bacillati</taxon>
        <taxon>Bacillota</taxon>
        <taxon>Negativicutes</taxon>
        <taxon>Selenomonadales</taxon>
        <taxon>Sporomusaceae</taxon>
        <taxon>Sporomusa</taxon>
    </lineage>
</organism>
<dbReference type="Gene3D" id="2.40.340.10">
    <property type="entry name" value="MoeA, C-terminal, domain IV"/>
    <property type="match status" value="1"/>
</dbReference>
<dbReference type="Pfam" id="PF03454">
    <property type="entry name" value="MoeA_C"/>
    <property type="match status" value="1"/>
</dbReference>
<dbReference type="InterPro" id="IPR005110">
    <property type="entry name" value="MoeA_linker/N"/>
</dbReference>
<evidence type="ECO:0000313" key="16">
    <source>
        <dbReference type="Proteomes" id="UP000320776"/>
    </source>
</evidence>
<dbReference type="InterPro" id="IPR036688">
    <property type="entry name" value="MoeA_C_domain_IV_sf"/>
</dbReference>
<dbReference type="GO" id="GO:0005829">
    <property type="term" value="C:cytosol"/>
    <property type="evidence" value="ECO:0007669"/>
    <property type="project" value="TreeGrafter"/>
</dbReference>
<dbReference type="NCBIfam" id="NF045515">
    <property type="entry name" value="Glp_gephyrin"/>
    <property type="match status" value="1"/>
</dbReference>
<dbReference type="Proteomes" id="UP000320776">
    <property type="component" value="Chromosome"/>
</dbReference>
<protein>
    <recommendedName>
        <fullName evidence="6 13">Molybdopterin molybdenumtransferase</fullName>
        <ecNumber evidence="5 13">2.10.1.1</ecNumber>
    </recommendedName>
</protein>
<dbReference type="InterPro" id="IPR036135">
    <property type="entry name" value="MoeA_linker/N_sf"/>
</dbReference>
<dbReference type="InterPro" id="IPR036425">
    <property type="entry name" value="MoaB/Mog-like_dom_sf"/>
</dbReference>